<gene>
    <name evidence="3" type="ORF">EYW49_03625</name>
</gene>
<keyword evidence="2" id="KW-0449">Lipoprotein</keyword>
<keyword evidence="2" id="KW-0564">Palmitate</keyword>
<proteinExistence type="inferred from homology"/>
<accession>A0A4Q9VVJ3</accession>
<comment type="similarity">
    <text evidence="1 2">Belongs to the outer membrane factor (OMF) (TC 1.B.17) family.</text>
</comment>
<dbReference type="Pfam" id="PF02321">
    <property type="entry name" value="OEP"/>
    <property type="match status" value="2"/>
</dbReference>
<dbReference type="Gene3D" id="1.20.1600.10">
    <property type="entry name" value="Outer membrane efflux proteins (OEP)"/>
    <property type="match status" value="1"/>
</dbReference>
<keyword evidence="2" id="KW-1134">Transmembrane beta strand</keyword>
<keyword evidence="2" id="KW-0812">Transmembrane</keyword>
<dbReference type="EMBL" id="SJFN01000004">
    <property type="protein sequence ID" value="TBW40282.1"/>
    <property type="molecule type" value="Genomic_DNA"/>
</dbReference>
<name>A0A4Q9VVJ3_9HYPH</name>
<dbReference type="SUPFAM" id="SSF56954">
    <property type="entry name" value="Outer membrane efflux proteins (OEP)"/>
    <property type="match status" value="1"/>
</dbReference>
<evidence type="ECO:0000256" key="2">
    <source>
        <dbReference type="RuleBase" id="RU362097"/>
    </source>
</evidence>
<dbReference type="NCBIfam" id="TIGR01845">
    <property type="entry name" value="outer_NodT"/>
    <property type="match status" value="1"/>
</dbReference>
<dbReference type="PANTHER" id="PTHR30203">
    <property type="entry name" value="OUTER MEMBRANE CATION EFFLUX PROTEIN"/>
    <property type="match status" value="1"/>
</dbReference>
<dbReference type="PANTHER" id="PTHR30203:SF25">
    <property type="entry name" value="OUTER MEMBRANE PROTEIN-RELATED"/>
    <property type="match status" value="1"/>
</dbReference>
<feature type="chain" id="PRO_5021037078" evidence="2">
    <location>
        <begin position="30"/>
        <end position="496"/>
    </location>
</feature>
<evidence type="ECO:0000313" key="3">
    <source>
        <dbReference type="EMBL" id="TBW40282.1"/>
    </source>
</evidence>
<feature type="signal peptide" evidence="2">
    <location>
        <begin position="1"/>
        <end position="29"/>
    </location>
</feature>
<sequence length="496" mass="51779">MTSPASRRSTRTGAAAAFLALLLSGCAVGPDATSTDIALPAHWQRGGDGRSVTPEALGEWWRDFRDPQLDSLVARAVEGNLDVASAKAKIREARALRREAVGGLLPSLDASATALRRQTAGKPTVVSDLFQGGLDASWEIDLFGANARGVEAATANTAATRDDLDAVLLTLVGDVTATYVEVRGTQARIGLAERTARSQRQTAALTRSKFEAGSASAVDTAKAEATAATTEAGIPSLQTTLAQSVHRLSILTGQAPGALAGELRRDGAIPSPRRALPKGIPADVLHNRPDVRAAERRLAAYTAKLGVAEAALYPSISLTGAISTSATRLGDLGRASTIAWSWGPSITLPIFRGGTLVAARDAAAAVRDEFLLAWRSAVLTSLEDVENALVALADERVRARRLGSATDNSRRAATLSRALYQSGSASFLDVLDAERSLYTAEDALLLSRMTIATDHIALAKALGGGWRRPVDTVTPAVVDVDTGPHLAAPVVAPTEL</sequence>
<keyword evidence="4" id="KW-1185">Reference proteome</keyword>
<dbReference type="GO" id="GO:0015562">
    <property type="term" value="F:efflux transmembrane transporter activity"/>
    <property type="evidence" value="ECO:0007669"/>
    <property type="project" value="InterPro"/>
</dbReference>
<dbReference type="InterPro" id="IPR003423">
    <property type="entry name" value="OMP_efflux"/>
</dbReference>
<reference evidence="3 4" key="1">
    <citation type="submission" date="2019-02" db="EMBL/GenBank/DDBJ databases">
        <title>Siculibacillus lacustris gen. nov., sp. nov., a new rosette-forming bacterium isolated from a freshwater crater lake (Lake St. Ana, Romania).</title>
        <authorList>
            <person name="Felfoldi T."/>
            <person name="Marton Z."/>
            <person name="Szabo A."/>
            <person name="Mentes A."/>
            <person name="Boka K."/>
            <person name="Marialigeti K."/>
            <person name="Mathe I."/>
            <person name="Koncz M."/>
            <person name="Schumann P."/>
            <person name="Toth E."/>
        </authorList>
    </citation>
    <scope>NUCLEOTIDE SEQUENCE [LARGE SCALE GENOMIC DNA]</scope>
    <source>
        <strain evidence="3 4">SA-279</strain>
    </source>
</reference>
<comment type="caution">
    <text evidence="3">The sequence shown here is derived from an EMBL/GenBank/DDBJ whole genome shotgun (WGS) entry which is preliminary data.</text>
</comment>
<dbReference type="RefSeq" id="WP_131306300.1">
    <property type="nucleotide sequence ID" value="NZ_SJFN01000004.1"/>
</dbReference>
<dbReference type="Proteomes" id="UP000292781">
    <property type="component" value="Unassembled WGS sequence"/>
</dbReference>
<evidence type="ECO:0000313" key="4">
    <source>
        <dbReference type="Proteomes" id="UP000292781"/>
    </source>
</evidence>
<keyword evidence="2" id="KW-0472">Membrane</keyword>
<comment type="subcellular location">
    <subcellularLocation>
        <location evidence="2">Cell membrane</location>
        <topology evidence="2">Lipid-anchor</topology>
    </subcellularLocation>
</comment>
<keyword evidence="2" id="KW-0732">Signal</keyword>
<evidence type="ECO:0000256" key="1">
    <source>
        <dbReference type="ARBA" id="ARBA00007613"/>
    </source>
</evidence>
<dbReference type="GO" id="GO:0005886">
    <property type="term" value="C:plasma membrane"/>
    <property type="evidence" value="ECO:0007669"/>
    <property type="project" value="UniProtKB-SubCell"/>
</dbReference>
<dbReference type="Gene3D" id="2.20.200.10">
    <property type="entry name" value="Outer membrane efflux proteins (OEP)"/>
    <property type="match status" value="1"/>
</dbReference>
<dbReference type="AlphaFoldDB" id="A0A4Q9VVJ3"/>
<dbReference type="InterPro" id="IPR010131">
    <property type="entry name" value="MdtP/NodT-like"/>
</dbReference>
<protein>
    <submittedName>
        <fullName evidence="3">Efflux transporter outer membrane subunit</fullName>
    </submittedName>
</protein>
<organism evidence="3 4">
    <name type="scientific">Siculibacillus lacustris</name>
    <dbReference type="NCBI Taxonomy" id="1549641"/>
    <lineage>
        <taxon>Bacteria</taxon>
        <taxon>Pseudomonadati</taxon>
        <taxon>Pseudomonadota</taxon>
        <taxon>Alphaproteobacteria</taxon>
        <taxon>Hyphomicrobiales</taxon>
        <taxon>Ancalomicrobiaceae</taxon>
        <taxon>Siculibacillus</taxon>
    </lineage>
</organism>
<dbReference type="PROSITE" id="PS51257">
    <property type="entry name" value="PROKAR_LIPOPROTEIN"/>
    <property type="match status" value="1"/>
</dbReference>
<dbReference type="OrthoDB" id="7181739at2"/>